<evidence type="ECO:0000313" key="4">
    <source>
        <dbReference type="EMBL" id="TNY17983.1"/>
    </source>
</evidence>
<accession>A0A5C5FMB5</accession>
<dbReference type="GO" id="GO:0005634">
    <property type="term" value="C:nucleus"/>
    <property type="evidence" value="ECO:0007669"/>
    <property type="project" value="TreeGrafter"/>
</dbReference>
<name>A0A5C5FMB5_9BASI</name>
<evidence type="ECO:0000256" key="3">
    <source>
        <dbReference type="ARBA" id="ARBA00025745"/>
    </source>
</evidence>
<evidence type="ECO:0000256" key="1">
    <source>
        <dbReference type="ARBA" id="ARBA00019186"/>
    </source>
</evidence>
<dbReference type="InterPro" id="IPR019151">
    <property type="entry name" value="Proteasome_assmbl_chaperone_2"/>
</dbReference>
<organism evidence="4 5">
    <name type="scientific">Rhodotorula diobovata</name>
    <dbReference type="NCBI Taxonomy" id="5288"/>
    <lineage>
        <taxon>Eukaryota</taxon>
        <taxon>Fungi</taxon>
        <taxon>Dikarya</taxon>
        <taxon>Basidiomycota</taxon>
        <taxon>Pucciniomycotina</taxon>
        <taxon>Microbotryomycetes</taxon>
        <taxon>Sporidiobolales</taxon>
        <taxon>Sporidiobolaceae</taxon>
        <taxon>Rhodotorula</taxon>
    </lineage>
</organism>
<dbReference type="InterPro" id="IPR038389">
    <property type="entry name" value="PSMG2_sf"/>
</dbReference>
<dbReference type="STRING" id="5288.A0A5C5FMB5"/>
<protein>
    <recommendedName>
        <fullName evidence="1">Proteasome assembly chaperone 2</fullName>
    </recommendedName>
</protein>
<dbReference type="GO" id="GO:0005829">
    <property type="term" value="C:cytosol"/>
    <property type="evidence" value="ECO:0007669"/>
    <property type="project" value="TreeGrafter"/>
</dbReference>
<gene>
    <name evidence="4" type="ORF">DMC30DRAFT_81132</name>
</gene>
<comment type="caution">
    <text evidence="4">The sequence shown here is derived from an EMBL/GenBank/DDBJ whole genome shotgun (WGS) entry which is preliminary data.</text>
</comment>
<dbReference type="AlphaFoldDB" id="A0A5C5FMB5"/>
<dbReference type="InterPro" id="IPR016562">
    <property type="entry name" value="Proteasome_assmbl_chp_2_euk"/>
</dbReference>
<dbReference type="OrthoDB" id="10260712at2759"/>
<dbReference type="Proteomes" id="UP000311382">
    <property type="component" value="Unassembled WGS sequence"/>
</dbReference>
<comment type="similarity">
    <text evidence="3">Belongs to the PSMG2 family.</text>
</comment>
<reference evidence="4 5" key="1">
    <citation type="submission" date="2019-03" db="EMBL/GenBank/DDBJ databases">
        <title>Rhodosporidium diobovatum UCD-FST 08-225 genome sequencing, assembly, and annotation.</title>
        <authorList>
            <person name="Fakankun I.U."/>
            <person name="Fristensky B."/>
            <person name="Levin D.B."/>
        </authorList>
    </citation>
    <scope>NUCLEOTIDE SEQUENCE [LARGE SCALE GENOMIC DNA]</scope>
    <source>
        <strain evidence="4 5">UCD-FST 08-225</strain>
    </source>
</reference>
<dbReference type="Gene3D" id="3.40.50.10900">
    <property type="entry name" value="PAC-like subunit"/>
    <property type="match status" value="1"/>
</dbReference>
<evidence type="ECO:0000256" key="2">
    <source>
        <dbReference type="ARBA" id="ARBA00023186"/>
    </source>
</evidence>
<dbReference type="Pfam" id="PF09754">
    <property type="entry name" value="PAC2"/>
    <property type="match status" value="1"/>
</dbReference>
<dbReference type="PANTHER" id="PTHR12970">
    <property type="entry name" value="PROTEASOME ASSEMBLY CHAPERONE 2"/>
    <property type="match status" value="1"/>
</dbReference>
<proteinExistence type="inferred from homology"/>
<dbReference type="EMBL" id="SOZI01000163">
    <property type="protein sequence ID" value="TNY17983.1"/>
    <property type="molecule type" value="Genomic_DNA"/>
</dbReference>
<sequence length="279" mass="28773">MDYFIPLPGTTAPSFASSTLVLPQPSLSSVAQLACDLLVHNCALELVGYLGVRDYVPAVGGRDALPGSDGGGETDSEGLSLGTEVYTNSSRSLTLVLPRAPVIRARKAHHLDAMHRFVAAGGFRDVLVVAGVDAAMRGDEALNAPTPLRHLIPSSSSSSTASSPLFTALQSLAPPYSSPSPSPTSLPSLPHAGLTRSLLSSLSAPSSPAPAPAPRIAALLAYTAEGPSAPLAHELATSLARVLELPLLPGGGWTEPLSWERGLMGVELERDGAGREMFS</sequence>
<keyword evidence="2" id="KW-0143">Chaperone</keyword>
<dbReference type="PANTHER" id="PTHR12970:SF1">
    <property type="entry name" value="PROTEASOME ASSEMBLY CHAPERONE 2"/>
    <property type="match status" value="1"/>
</dbReference>
<keyword evidence="5" id="KW-1185">Reference proteome</keyword>
<dbReference type="GO" id="GO:0043248">
    <property type="term" value="P:proteasome assembly"/>
    <property type="evidence" value="ECO:0007669"/>
    <property type="project" value="TreeGrafter"/>
</dbReference>
<evidence type="ECO:0000313" key="5">
    <source>
        <dbReference type="Proteomes" id="UP000311382"/>
    </source>
</evidence>